<evidence type="ECO:0000313" key="2">
    <source>
        <dbReference type="EMBL" id="CAD5119872.1"/>
    </source>
</evidence>
<feature type="compositionally biased region" description="Basic and acidic residues" evidence="1">
    <location>
        <begin position="774"/>
        <end position="794"/>
    </location>
</feature>
<dbReference type="Proteomes" id="UP000549394">
    <property type="component" value="Unassembled WGS sequence"/>
</dbReference>
<evidence type="ECO:0000313" key="3">
    <source>
        <dbReference type="Proteomes" id="UP000549394"/>
    </source>
</evidence>
<feature type="compositionally biased region" description="Basic and acidic residues" evidence="1">
    <location>
        <begin position="667"/>
        <end position="679"/>
    </location>
</feature>
<accession>A0A7I8VU94</accession>
<protein>
    <submittedName>
        <fullName evidence="2">DgyrCDS8456</fullName>
    </submittedName>
</protein>
<keyword evidence="3" id="KW-1185">Reference proteome</keyword>
<name>A0A7I8VU94_9ANNE</name>
<proteinExistence type="predicted"/>
<dbReference type="EMBL" id="CAJFCJ010000011">
    <property type="protein sequence ID" value="CAD5119872.1"/>
    <property type="molecule type" value="Genomic_DNA"/>
</dbReference>
<feature type="region of interest" description="Disordered" evidence="1">
    <location>
        <begin position="733"/>
        <end position="801"/>
    </location>
</feature>
<feature type="compositionally biased region" description="Basic residues" evidence="1">
    <location>
        <begin position="652"/>
        <end position="665"/>
    </location>
</feature>
<feature type="compositionally biased region" description="Low complexity" evidence="1">
    <location>
        <begin position="737"/>
        <end position="749"/>
    </location>
</feature>
<reference evidence="2 3" key="1">
    <citation type="submission" date="2020-08" db="EMBL/GenBank/DDBJ databases">
        <authorList>
            <person name="Hejnol A."/>
        </authorList>
    </citation>
    <scope>NUCLEOTIDE SEQUENCE [LARGE SCALE GENOMIC DNA]</scope>
</reference>
<feature type="region of interest" description="Disordered" evidence="1">
    <location>
        <begin position="615"/>
        <end position="683"/>
    </location>
</feature>
<organism evidence="2 3">
    <name type="scientific">Dimorphilus gyrociliatus</name>
    <dbReference type="NCBI Taxonomy" id="2664684"/>
    <lineage>
        <taxon>Eukaryota</taxon>
        <taxon>Metazoa</taxon>
        <taxon>Spiralia</taxon>
        <taxon>Lophotrochozoa</taxon>
        <taxon>Annelida</taxon>
        <taxon>Polychaeta</taxon>
        <taxon>Polychaeta incertae sedis</taxon>
        <taxon>Dinophilidae</taxon>
        <taxon>Dimorphilus</taxon>
    </lineage>
</organism>
<sequence length="1014" mass="117357">MPNTSEMVELNYENENARVILYCTIGLQSGKTNFNGYAVEKDQKLTLICTWRSKEDAGKSFKRQLNIKPFVEAKTDQYVEDDDASFHIQLRPTGFIEDDENIYQVDDKERRPISVSIEMDSDAKIFDEELSIVHHNMSRHEPGVWSWKRFHRKTSNSLDDKPIVCSQFQYQGLETFRRPETFIRIVSDTIDEKLIRAAVTDNPILLAVIKAFEVRLSEATVINIDEIIKRQFEAVLFKPNSFKEIVYNIDIETPSRERQKYVTIVSEQTSGIINTETVPLTYIVKEDSSSFEDGLQVVNKSEDSLDDNEIYIMVSEIGFTENKVLLKILNPFKYFKKNLKECLPTHASNFISVLSWVLQNYWISGEREDGLCNDNRTASFCWRRTSTPMNKHMWNERNARSDGIDLGAIWRSDLKNDIAMDTENQSRGENEFWTEDFGIVELRNSAFTSEEVKTLPTSIKEETFPVVVDHESLRAESVSLEDAVSTNLNNDHVVYDEREQEIDERFDVKVSPESNFEEDLILVNDLEPSLIESLDDKNDSKIPTIKIKEELGGTYSILSETDQENKLVIENEKNTSIIEGSNSLKQSFNIDESANSIQQSKEKEAINIREENLIINENPAENNDKDDNAMIQDNIDDKTSPKSPLALEIKKEKKNKRKFWKRNHKPSNIEDKSSREDSKRRSKKRNLLIKCLIGGGTNSSIDLSRQEVKVNEEKKQSVIELIDKIRSEENILKPQSKKSNISMNSSKTSIKSKRSQALLSNRQRSMGSINLLSQKEREEKEQEDKKKDEEEEKKKVSKSNKKKFFNFKPRKIITKHPKKSDLKKRASVRLSEGSRTVRKARECNETEEALFTMISQGSQTAQKNPHSEICEKISPFSVNEPQSLREDIVNEIERRIIQEATLHKYLALWRNEEETNKRMDLLSEMLKRMEEIESEMMRTSLPPAQAKKTDLTMTVFENSPLQDLYKEFINDRSKLKAKYDMITNNVQKQAVLESVDEIIKSYTLFKKALEAKIV</sequence>
<dbReference type="AlphaFoldDB" id="A0A7I8VU94"/>
<gene>
    <name evidence="2" type="ORF">DGYR_LOCUS8052</name>
</gene>
<evidence type="ECO:0000256" key="1">
    <source>
        <dbReference type="SAM" id="MobiDB-lite"/>
    </source>
</evidence>
<feature type="compositionally biased region" description="Polar residues" evidence="1">
    <location>
        <begin position="755"/>
        <end position="773"/>
    </location>
</feature>
<comment type="caution">
    <text evidence="2">The sequence shown here is derived from an EMBL/GenBank/DDBJ whole genome shotgun (WGS) entry which is preliminary data.</text>
</comment>